<accession>F2L513</accession>
<proteinExistence type="predicted"/>
<sequence>MPDYLPTMLRFVAERGPHPAVARLAAKAAERIAKALRSEGNPYAPLMEAVAELLRQ</sequence>
<evidence type="ECO:0000313" key="1">
    <source>
        <dbReference type="EMBL" id="AEA12262.1"/>
    </source>
</evidence>
<gene>
    <name evidence="1" type="ordered locus">TUZN_0774</name>
</gene>
<reference evidence="1 2" key="1">
    <citation type="journal article" date="2011" name="J. Bacteriol.">
        <title>Complete genome sequence of the thermoacidophilic crenarchaeon Thermoproteus uzoniensis 768-20.</title>
        <authorList>
            <person name="Mardanov A.V."/>
            <person name="Gumerov V.M."/>
            <person name="Beletsky A.V."/>
            <person name="Prokofeva M.I."/>
            <person name="Bonch-Osmolovskaya E.A."/>
            <person name="Ravin N.V."/>
            <person name="Skryabin K.G."/>
        </authorList>
    </citation>
    <scope>NUCLEOTIDE SEQUENCE [LARGE SCALE GENOMIC DNA]</scope>
    <source>
        <strain evidence="1 2">768-20</strain>
    </source>
</reference>
<dbReference type="KEGG" id="tuz:TUZN_0774"/>
<dbReference type="AlphaFoldDB" id="F2L513"/>
<dbReference type="HOGENOM" id="CLU_3003369_0_0_2"/>
<evidence type="ECO:0000313" key="2">
    <source>
        <dbReference type="Proteomes" id="UP000008138"/>
    </source>
</evidence>
<dbReference type="EMBL" id="CP002590">
    <property type="protein sequence ID" value="AEA12262.1"/>
    <property type="molecule type" value="Genomic_DNA"/>
</dbReference>
<organism evidence="1 2">
    <name type="scientific">Thermoproteus uzoniensis (strain 768-20)</name>
    <dbReference type="NCBI Taxonomy" id="999630"/>
    <lineage>
        <taxon>Archaea</taxon>
        <taxon>Thermoproteota</taxon>
        <taxon>Thermoprotei</taxon>
        <taxon>Thermoproteales</taxon>
        <taxon>Thermoproteaceae</taxon>
        <taxon>Thermoproteus</taxon>
    </lineage>
</organism>
<reference key="2">
    <citation type="submission" date="2011-03" db="EMBL/GenBank/DDBJ databases">
        <title>Complete genome sequence of the thermoacidophilic crenarchaeon Thermoproteus uzoniensis 768-20.</title>
        <authorList>
            <person name="Mardanov A.V."/>
            <person name="Gumerov V.M."/>
            <person name="Beletsky A.V."/>
            <person name="Prokofeva M.I."/>
            <person name="Bonch-Osmolovskaya E.A."/>
            <person name="Ravin N.V."/>
            <person name="Skryabin K.G."/>
        </authorList>
    </citation>
    <scope>NUCLEOTIDE SEQUENCE</scope>
    <source>
        <strain>768-20</strain>
    </source>
</reference>
<dbReference type="Proteomes" id="UP000008138">
    <property type="component" value="Chromosome"/>
</dbReference>
<protein>
    <submittedName>
        <fullName evidence="1">Uncharacterized protein</fullName>
    </submittedName>
</protein>
<name>F2L513_THEU7</name>
<keyword evidence="2" id="KW-1185">Reference proteome</keyword>